<dbReference type="PRINTS" id="PR00385">
    <property type="entry name" value="P450"/>
</dbReference>
<accession>A0AB38MWV1</accession>
<organism evidence="7 8">
    <name type="scientific">Wallemia mellicola</name>
    <dbReference type="NCBI Taxonomy" id="1708541"/>
    <lineage>
        <taxon>Eukaryota</taxon>
        <taxon>Fungi</taxon>
        <taxon>Dikarya</taxon>
        <taxon>Basidiomycota</taxon>
        <taxon>Wallemiomycotina</taxon>
        <taxon>Wallemiomycetes</taxon>
        <taxon>Wallemiales</taxon>
        <taxon>Wallemiaceae</taxon>
        <taxon>Wallemia</taxon>
    </lineage>
</organism>
<evidence type="ECO:0000256" key="4">
    <source>
        <dbReference type="ARBA" id="ARBA00023002"/>
    </source>
</evidence>
<comment type="cofactor">
    <cofactor evidence="1 6">
        <name>heme</name>
        <dbReference type="ChEBI" id="CHEBI:30413"/>
    </cofactor>
</comment>
<evidence type="ECO:0000256" key="2">
    <source>
        <dbReference type="ARBA" id="ARBA00010617"/>
    </source>
</evidence>
<dbReference type="AlphaFoldDB" id="A0AB38MWV1"/>
<dbReference type="EMBL" id="SPRW01000045">
    <property type="protein sequence ID" value="TIC62554.1"/>
    <property type="molecule type" value="Genomic_DNA"/>
</dbReference>
<dbReference type="PANTHER" id="PTHR24305:SF166">
    <property type="entry name" value="CYTOCHROME P450 12A4, MITOCHONDRIAL-RELATED"/>
    <property type="match status" value="1"/>
</dbReference>
<evidence type="ECO:0000256" key="6">
    <source>
        <dbReference type="PIRSR" id="PIRSR602403-1"/>
    </source>
</evidence>
<gene>
    <name evidence="7" type="ORF">E3Q02_03445</name>
</gene>
<evidence type="ECO:0000256" key="3">
    <source>
        <dbReference type="ARBA" id="ARBA00022723"/>
    </source>
</evidence>
<protein>
    <submittedName>
        <fullName evidence="7">Cytochrome P450</fullName>
    </submittedName>
</protein>
<dbReference type="PRINTS" id="PR00465">
    <property type="entry name" value="EP450IV"/>
</dbReference>
<dbReference type="GO" id="GO:0016705">
    <property type="term" value="F:oxidoreductase activity, acting on paired donors, with incorporation or reduction of molecular oxygen"/>
    <property type="evidence" value="ECO:0007669"/>
    <property type="project" value="InterPro"/>
</dbReference>
<comment type="similarity">
    <text evidence="2">Belongs to the cytochrome P450 family.</text>
</comment>
<sequence>MNHSPTLTKLRVFIPILPTLIKLGPRVFRKWVVDKLPIASLKKMKSIVNLIYGTSVKIYDRKSKAFKNDSFEAGVPDGSDIMTSIFKANNSAKASDRLERVEILGMITQTSGALSRILEVLSNNKEAQDKVRAEIKNASAADGNFEHDVVQSLPYLEKIIKEVLRLFPPLITMERIATKDTVLPLSRPICTTDGHHISAIPLKAGTTVMMGLAAANRSKFVWGEDAREFKPDRWDDIEKSEKDKSKSLPGVWSSILTFLGGTRACIGYRFALLEMKVILSHLIQTFEFKEADVNISWRIGAIQSPHTDEKDEPSLPLLLNAV</sequence>
<name>A0AB38MWV1_9BASI</name>
<keyword evidence="3 6" id="KW-0479">Metal-binding</keyword>
<comment type="caution">
    <text evidence="7">The sequence shown here is derived from an EMBL/GenBank/DDBJ whole genome shotgun (WGS) entry which is preliminary data.</text>
</comment>
<dbReference type="GO" id="GO:0020037">
    <property type="term" value="F:heme binding"/>
    <property type="evidence" value="ECO:0007669"/>
    <property type="project" value="InterPro"/>
</dbReference>
<dbReference type="InterPro" id="IPR001128">
    <property type="entry name" value="Cyt_P450"/>
</dbReference>
<dbReference type="InterPro" id="IPR050121">
    <property type="entry name" value="Cytochrome_P450_monoxygenase"/>
</dbReference>
<keyword evidence="6" id="KW-0349">Heme</keyword>
<evidence type="ECO:0000256" key="1">
    <source>
        <dbReference type="ARBA" id="ARBA00001971"/>
    </source>
</evidence>
<dbReference type="SUPFAM" id="SSF48264">
    <property type="entry name" value="Cytochrome P450"/>
    <property type="match status" value="1"/>
</dbReference>
<dbReference type="GO" id="GO:0004497">
    <property type="term" value="F:monooxygenase activity"/>
    <property type="evidence" value="ECO:0007669"/>
    <property type="project" value="InterPro"/>
</dbReference>
<dbReference type="GO" id="GO:0005506">
    <property type="term" value="F:iron ion binding"/>
    <property type="evidence" value="ECO:0007669"/>
    <property type="project" value="InterPro"/>
</dbReference>
<dbReference type="Proteomes" id="UP000309601">
    <property type="component" value="Unassembled WGS sequence"/>
</dbReference>
<feature type="binding site" description="axial binding residue" evidence="6">
    <location>
        <position position="265"/>
    </location>
    <ligand>
        <name>heme</name>
        <dbReference type="ChEBI" id="CHEBI:30413"/>
    </ligand>
    <ligandPart>
        <name>Fe</name>
        <dbReference type="ChEBI" id="CHEBI:18248"/>
    </ligandPart>
</feature>
<dbReference type="Gene3D" id="1.10.630.10">
    <property type="entry name" value="Cytochrome P450"/>
    <property type="match status" value="1"/>
</dbReference>
<dbReference type="PANTHER" id="PTHR24305">
    <property type="entry name" value="CYTOCHROME P450"/>
    <property type="match status" value="1"/>
</dbReference>
<reference evidence="7 8" key="1">
    <citation type="submission" date="2019-03" db="EMBL/GenBank/DDBJ databases">
        <title>Sequencing 25 genomes of Wallemia mellicola.</title>
        <authorList>
            <person name="Gostincar C."/>
        </authorList>
    </citation>
    <scope>NUCLEOTIDE SEQUENCE [LARGE SCALE GENOMIC DNA]</scope>
    <source>
        <strain evidence="7 8">EXF-1274</strain>
    </source>
</reference>
<dbReference type="InterPro" id="IPR002403">
    <property type="entry name" value="Cyt_P450_E_grp-IV"/>
</dbReference>
<evidence type="ECO:0000313" key="7">
    <source>
        <dbReference type="EMBL" id="TIC62554.1"/>
    </source>
</evidence>
<evidence type="ECO:0000313" key="8">
    <source>
        <dbReference type="Proteomes" id="UP000309601"/>
    </source>
</evidence>
<keyword evidence="4" id="KW-0560">Oxidoreductase</keyword>
<dbReference type="Pfam" id="PF00067">
    <property type="entry name" value="p450"/>
    <property type="match status" value="1"/>
</dbReference>
<proteinExistence type="inferred from homology"/>
<dbReference type="InterPro" id="IPR036396">
    <property type="entry name" value="Cyt_P450_sf"/>
</dbReference>
<evidence type="ECO:0000256" key="5">
    <source>
        <dbReference type="ARBA" id="ARBA00023004"/>
    </source>
</evidence>
<keyword evidence="5 6" id="KW-0408">Iron</keyword>